<dbReference type="EMBL" id="DSDO01000299">
    <property type="protein sequence ID" value="HDR46903.1"/>
    <property type="molecule type" value="Genomic_DNA"/>
</dbReference>
<dbReference type="AlphaFoldDB" id="A0A831LJ96"/>
<organism evidence="1">
    <name type="scientific">Geoalkalibacter subterraneus</name>
    <dbReference type="NCBI Taxonomy" id="483547"/>
    <lineage>
        <taxon>Bacteria</taxon>
        <taxon>Pseudomonadati</taxon>
        <taxon>Thermodesulfobacteriota</taxon>
        <taxon>Desulfuromonadia</taxon>
        <taxon>Desulfuromonadales</taxon>
        <taxon>Geoalkalibacteraceae</taxon>
        <taxon>Geoalkalibacter</taxon>
    </lineage>
</organism>
<evidence type="ECO:0008006" key="2">
    <source>
        <dbReference type="Google" id="ProtNLM"/>
    </source>
</evidence>
<accession>A0A831LJ96</accession>
<proteinExistence type="predicted"/>
<dbReference type="Proteomes" id="UP000886162">
    <property type="component" value="Unassembled WGS sequence"/>
</dbReference>
<comment type="caution">
    <text evidence="1">The sequence shown here is derived from an EMBL/GenBank/DDBJ whole genome shotgun (WGS) entry which is preliminary data.</text>
</comment>
<sequence>MIPDRLIRSLLFALVAMLVFTAPGCGKKGPVRPLESPKPPSPAAFVAEQMGESVALFWQIGDKSDGGAQTQGFRIERMTNYSDSDCLDCDDQWRTLAQIDLDYSRVLFRKNNRLAGFDTTVIPGTAYR</sequence>
<reference evidence="1" key="1">
    <citation type="journal article" date="2020" name="mSystems">
        <title>Genome- and Community-Level Interaction Insights into Carbon Utilization and Element Cycling Functions of Hydrothermarchaeota in Hydrothermal Sediment.</title>
        <authorList>
            <person name="Zhou Z."/>
            <person name="Liu Y."/>
            <person name="Xu W."/>
            <person name="Pan J."/>
            <person name="Luo Z.H."/>
            <person name="Li M."/>
        </authorList>
    </citation>
    <scope>NUCLEOTIDE SEQUENCE [LARGE SCALE GENOMIC DNA]</scope>
    <source>
        <strain evidence="1">SpSt-1220</strain>
    </source>
</reference>
<name>A0A831LJ96_9BACT</name>
<gene>
    <name evidence="1" type="ORF">ENN94_04300</name>
</gene>
<evidence type="ECO:0000313" key="1">
    <source>
        <dbReference type="EMBL" id="HDR46903.1"/>
    </source>
</evidence>
<protein>
    <recommendedName>
        <fullName evidence="2">Fibronectin type-III domain-containing protein</fullName>
    </recommendedName>
</protein>
<feature type="non-terminal residue" evidence="1">
    <location>
        <position position="128"/>
    </location>
</feature>